<proteinExistence type="predicted"/>
<dbReference type="InterPro" id="IPR013783">
    <property type="entry name" value="Ig-like_fold"/>
</dbReference>
<dbReference type="InterPro" id="IPR024079">
    <property type="entry name" value="MetalloPept_cat_dom_sf"/>
</dbReference>
<reference evidence="3 4" key="1">
    <citation type="submission" date="2018-03" db="EMBL/GenBank/DDBJ databases">
        <title>Genomic Encyclopedia of Archaeal and Bacterial Type Strains, Phase II (KMG-II): from individual species to whole genera.</title>
        <authorList>
            <person name="Goeker M."/>
        </authorList>
    </citation>
    <scope>NUCLEOTIDE SEQUENCE [LARGE SCALE GENOMIC DNA]</scope>
    <source>
        <strain evidence="3 4">DSM 100346</strain>
    </source>
</reference>
<dbReference type="InterPro" id="IPR015943">
    <property type="entry name" value="WD40/YVTN_repeat-like_dom_sf"/>
</dbReference>
<dbReference type="PROSITE" id="PS50215">
    <property type="entry name" value="ADAM_MEPRO"/>
    <property type="match status" value="1"/>
</dbReference>
<accession>A0A316AH15</accession>
<comment type="caution">
    <text evidence="3">The sequence shown here is derived from an EMBL/GenBank/DDBJ whole genome shotgun (WGS) entry which is preliminary data.</text>
</comment>
<dbReference type="Proteomes" id="UP000245880">
    <property type="component" value="Unassembled WGS sequence"/>
</dbReference>
<dbReference type="EMBL" id="QGDT01000011">
    <property type="protein sequence ID" value="PWJ56579.1"/>
    <property type="molecule type" value="Genomic_DNA"/>
</dbReference>
<evidence type="ECO:0000259" key="2">
    <source>
        <dbReference type="PROSITE" id="PS50215"/>
    </source>
</evidence>
<organism evidence="3 4">
    <name type="scientific">Dyadobacter jejuensis</name>
    <dbReference type="NCBI Taxonomy" id="1082580"/>
    <lineage>
        <taxon>Bacteria</taxon>
        <taxon>Pseudomonadati</taxon>
        <taxon>Bacteroidota</taxon>
        <taxon>Cytophagia</taxon>
        <taxon>Cytophagales</taxon>
        <taxon>Spirosomataceae</taxon>
        <taxon>Dyadobacter</taxon>
    </lineage>
</organism>
<evidence type="ECO:0000313" key="3">
    <source>
        <dbReference type="EMBL" id="PWJ56579.1"/>
    </source>
</evidence>
<evidence type="ECO:0000313" key="4">
    <source>
        <dbReference type="Proteomes" id="UP000245880"/>
    </source>
</evidence>
<protein>
    <submittedName>
        <fullName evidence="3">Putative secreted protein (Por secretion system target)</fullName>
    </submittedName>
</protein>
<dbReference type="SUPFAM" id="SSF55486">
    <property type="entry name" value="Metalloproteases ('zincins'), catalytic domain"/>
    <property type="match status" value="1"/>
</dbReference>
<feature type="chain" id="PRO_5016417842" evidence="1">
    <location>
        <begin position="25"/>
        <end position="1131"/>
    </location>
</feature>
<evidence type="ECO:0000256" key="1">
    <source>
        <dbReference type="SAM" id="SignalP"/>
    </source>
</evidence>
<dbReference type="OrthoDB" id="1522095at2"/>
<dbReference type="SUPFAM" id="SSF101898">
    <property type="entry name" value="NHL repeat"/>
    <property type="match status" value="1"/>
</dbReference>
<dbReference type="AlphaFoldDB" id="A0A316AH15"/>
<dbReference type="Pfam" id="PF13688">
    <property type="entry name" value="Reprolysin_5"/>
    <property type="match status" value="1"/>
</dbReference>
<dbReference type="InterPro" id="IPR001590">
    <property type="entry name" value="Peptidase_M12B"/>
</dbReference>
<dbReference type="Gene3D" id="2.60.40.10">
    <property type="entry name" value="Immunoglobulins"/>
    <property type="match status" value="1"/>
</dbReference>
<name>A0A316AH15_9BACT</name>
<keyword evidence="1" id="KW-0732">Signal</keyword>
<dbReference type="GO" id="GO:0006508">
    <property type="term" value="P:proteolysis"/>
    <property type="evidence" value="ECO:0007669"/>
    <property type="project" value="InterPro"/>
</dbReference>
<dbReference type="InterPro" id="IPR026444">
    <property type="entry name" value="Secre_tail"/>
</dbReference>
<dbReference type="GO" id="GO:0004222">
    <property type="term" value="F:metalloendopeptidase activity"/>
    <property type="evidence" value="ECO:0007669"/>
    <property type="project" value="InterPro"/>
</dbReference>
<keyword evidence="4" id="KW-1185">Reference proteome</keyword>
<feature type="signal peptide" evidence="1">
    <location>
        <begin position="1"/>
        <end position="24"/>
    </location>
</feature>
<dbReference type="Gene3D" id="3.40.390.10">
    <property type="entry name" value="Collagenase (Catalytic Domain)"/>
    <property type="match status" value="1"/>
</dbReference>
<feature type="domain" description="Peptidase M12B" evidence="2">
    <location>
        <begin position="62"/>
        <end position="245"/>
    </location>
</feature>
<sequence length="1131" mass="126629">MSSASTIRLCVSYLLLLWSPVAWPQVPPPSCGTLDDTNAATLRTFSQQHDLSRLRTAQQELLEYRLALDINYQTYQQYKGDTALIKSVAYGFIDKASAIFERDIGVKLTVSTIHIWKSPEPYALSTDMDYYNNILTYWNMHRSEPRDAVVSLSVRGGWFYGGYRMCTSNFPGPTNPTLSVDLLAHELGHTLGSPHTHSCSWPGGPIDYCEIVESNGADCQSQFKEYTNGTLMSYCRSVLRFHPLCQSLMRSYAEGKIATNFRLKTMDSSPPPADLQIVQSNDNLPIFQWPATLGAYRFQLQIAQDGAFTNIVADTLLSQAFYRSTGLGQGQYMARYRIQTTHGSGAWSPASPFTVRTFSAGSEAPLMLQAELDNKGLVTGTFKGYPETDSYQVMFINLNYTQQFTIYERAMQENGPQYFSLPLNMPLYGWYGVKLRVGKAGVWTDWGELRYLSNPWNGRFLEGNTLTNATARPLIATTYFQPTTSAGLQQSIEIATDKNFQRLVYSDSSAINQMQERFSNKINFSPQLAEHTVYYARTRLQYAPGQYTPWDSTRFQTGWNDSRFKYLGTVTPKPMPTNSYSLENNSCRFFQTDRYLYVYTANMGYYASADMKNWEDVTVSKSKGKSPDFLRQFAATDESVTYTLDQTNVLTRRMTGTYQNFPGPEGFYTSGLSNAAISESDGVFFSSRTKGVAHFKNGSWQLYGKALLGSDNALVVANSESGIWAVMEGGMVWCFQQNQWVQRPSLPQWQGIKGLLFDPNGQAYAYGTWGASRLSPNQQAWEQVAGLANYPIAKMLLDSSASLWAASYKVVGVNVQDQALIKLSQGQTTVYNDGLAFLREPFDIAYFKNKLYILTTGAELHSFDESNIQRFDPQASYCIGDKLPVSLTSNSTQASSTDLSIELLPEKAPQPPVILASEAIRLFPFRGRSGTPEFLLSEDIAPGTYRLRTVLEHPDLRSPVSEQFYVSQLPQASIALGAVSPYATPLLAPEGKGFQYEWLKDGELLAREKAAILMAYEDGNYRVRITNAEGCSAISPQQAITVEHPSQITLLQNSPNPAISISKIDFYTPIEQPMELELFDIRGIKVRALSQGVYDKGWHSMAIDVSALPSGTYIYRLSAEDFRKSLKLFKP</sequence>
<dbReference type="NCBIfam" id="TIGR04183">
    <property type="entry name" value="Por_Secre_tail"/>
    <property type="match status" value="1"/>
</dbReference>
<dbReference type="Gene3D" id="2.130.10.10">
    <property type="entry name" value="YVTN repeat-like/Quinoprotein amine dehydrogenase"/>
    <property type="match status" value="1"/>
</dbReference>
<gene>
    <name evidence="3" type="ORF">CLV98_11173</name>
</gene>
<dbReference type="RefSeq" id="WP_109676495.1">
    <property type="nucleotide sequence ID" value="NZ_QGDT01000011.1"/>
</dbReference>